<comment type="similarity">
    <text evidence="3">Belongs to the RRG9 family.</text>
</comment>
<keyword evidence="5" id="KW-0809">Transit peptide</keyword>
<name>A0AAN6V7S1_9PEZI</name>
<evidence type="ECO:0000313" key="8">
    <source>
        <dbReference type="Proteomes" id="UP001302676"/>
    </source>
</evidence>
<sequence length="301" mass="33934">MDCSCRTAALRIFVRNITRVQVSLPLRTIPHGRGGQYRALSTQQYCLGTQKPSPLATATSRALHTSCARKSSAVGAALVVDDGGYTNNNNNYYDDEDTPEFTAADAADYHIETPAPGPRVAAEPSPRPSEGSRSSRTQSKSSGASSDWAKPNAKKFTPKESWKIQKEALKEKFPDGWNPRKKISPDALAGIRMLNKQFPETYTTAALAQKFEVSPEAIRRILKSKWTPDAEAEERRETRWHERGKQVWSKWAALGKKPPRKWREEGIVRDPVWNEPRGPTHKNKHVRADMQRRLARAMRPY</sequence>
<evidence type="ECO:0000256" key="2">
    <source>
        <dbReference type="ARBA" id="ARBA00004173"/>
    </source>
</evidence>
<evidence type="ECO:0000313" key="7">
    <source>
        <dbReference type="EMBL" id="KAK4146448.1"/>
    </source>
</evidence>
<evidence type="ECO:0000256" key="6">
    <source>
        <dbReference type="SAM" id="MobiDB-lite"/>
    </source>
</evidence>
<dbReference type="PANTHER" id="PTHR13475:SF3">
    <property type="entry name" value="NEUGRIN"/>
    <property type="match status" value="1"/>
</dbReference>
<proteinExistence type="inferred from homology"/>
<dbReference type="InterPro" id="IPR010487">
    <property type="entry name" value="NGRN/Rrg9"/>
</dbReference>
<gene>
    <name evidence="7" type="ORF">C8A04DRAFT_9721</name>
</gene>
<feature type="region of interest" description="Disordered" evidence="6">
    <location>
        <begin position="111"/>
        <end position="161"/>
    </location>
</feature>
<evidence type="ECO:0000256" key="4">
    <source>
        <dbReference type="ARBA" id="ARBA00013566"/>
    </source>
</evidence>
<dbReference type="RefSeq" id="XP_062639819.1">
    <property type="nucleotide sequence ID" value="XM_062785597.1"/>
</dbReference>
<dbReference type="EMBL" id="MU853561">
    <property type="protein sequence ID" value="KAK4146448.1"/>
    <property type="molecule type" value="Genomic_DNA"/>
</dbReference>
<feature type="compositionally biased region" description="Low complexity" evidence="6">
    <location>
        <begin position="128"/>
        <end position="146"/>
    </location>
</feature>
<evidence type="ECO:0000256" key="1">
    <source>
        <dbReference type="ARBA" id="ARBA00003548"/>
    </source>
</evidence>
<comment type="caution">
    <text evidence="7">The sequence shown here is derived from an EMBL/GenBank/DDBJ whole genome shotgun (WGS) entry which is preliminary data.</text>
</comment>
<dbReference type="Pfam" id="PF06413">
    <property type="entry name" value="Neugrin"/>
    <property type="match status" value="1"/>
</dbReference>
<reference evidence="7" key="2">
    <citation type="submission" date="2023-05" db="EMBL/GenBank/DDBJ databases">
        <authorList>
            <consortium name="Lawrence Berkeley National Laboratory"/>
            <person name="Steindorff A."/>
            <person name="Hensen N."/>
            <person name="Bonometti L."/>
            <person name="Westerberg I."/>
            <person name="Brannstrom I.O."/>
            <person name="Guillou S."/>
            <person name="Cros-Aarteil S."/>
            <person name="Calhoun S."/>
            <person name="Haridas S."/>
            <person name="Kuo A."/>
            <person name="Mondo S."/>
            <person name="Pangilinan J."/>
            <person name="Riley R."/>
            <person name="Labutti K."/>
            <person name="Andreopoulos B."/>
            <person name="Lipzen A."/>
            <person name="Chen C."/>
            <person name="Yanf M."/>
            <person name="Daum C."/>
            <person name="Ng V."/>
            <person name="Clum A."/>
            <person name="Ohm R."/>
            <person name="Martin F."/>
            <person name="Silar P."/>
            <person name="Natvig D."/>
            <person name="Lalanne C."/>
            <person name="Gautier V."/>
            <person name="Ament-Velasquez S.L."/>
            <person name="Kruys A."/>
            <person name="Hutchinson M.I."/>
            <person name="Powell A.J."/>
            <person name="Barry K."/>
            <person name="Miller A.N."/>
            <person name="Grigoriev I.V."/>
            <person name="Debuchy R."/>
            <person name="Gladieux P."/>
            <person name="Thoren M.H."/>
            <person name="Johannesson H."/>
        </authorList>
    </citation>
    <scope>NUCLEOTIDE SEQUENCE</scope>
    <source>
        <strain evidence="7">CBS 141.50</strain>
    </source>
</reference>
<dbReference type="GO" id="GO:0005739">
    <property type="term" value="C:mitochondrion"/>
    <property type="evidence" value="ECO:0007669"/>
    <property type="project" value="UniProtKB-SubCell"/>
</dbReference>
<dbReference type="GeneID" id="87822210"/>
<dbReference type="AlphaFoldDB" id="A0AAN6V7S1"/>
<dbReference type="GO" id="GO:0005634">
    <property type="term" value="C:nucleus"/>
    <property type="evidence" value="ECO:0007669"/>
    <property type="project" value="TreeGrafter"/>
</dbReference>
<reference evidence="7" key="1">
    <citation type="journal article" date="2023" name="Mol. Phylogenet. Evol.">
        <title>Genome-scale phylogeny and comparative genomics of the fungal order Sordariales.</title>
        <authorList>
            <person name="Hensen N."/>
            <person name="Bonometti L."/>
            <person name="Westerberg I."/>
            <person name="Brannstrom I.O."/>
            <person name="Guillou S."/>
            <person name="Cros-Aarteil S."/>
            <person name="Calhoun S."/>
            <person name="Haridas S."/>
            <person name="Kuo A."/>
            <person name="Mondo S."/>
            <person name="Pangilinan J."/>
            <person name="Riley R."/>
            <person name="LaButti K."/>
            <person name="Andreopoulos B."/>
            <person name="Lipzen A."/>
            <person name="Chen C."/>
            <person name="Yan M."/>
            <person name="Daum C."/>
            <person name="Ng V."/>
            <person name="Clum A."/>
            <person name="Steindorff A."/>
            <person name="Ohm R.A."/>
            <person name="Martin F."/>
            <person name="Silar P."/>
            <person name="Natvig D.O."/>
            <person name="Lalanne C."/>
            <person name="Gautier V."/>
            <person name="Ament-Velasquez S.L."/>
            <person name="Kruys A."/>
            <person name="Hutchinson M.I."/>
            <person name="Powell A.J."/>
            <person name="Barry K."/>
            <person name="Miller A.N."/>
            <person name="Grigoriev I.V."/>
            <person name="Debuchy R."/>
            <person name="Gladieux P."/>
            <person name="Hiltunen Thoren M."/>
            <person name="Johannesson H."/>
        </authorList>
    </citation>
    <scope>NUCLEOTIDE SEQUENCE</scope>
    <source>
        <strain evidence="7">CBS 141.50</strain>
    </source>
</reference>
<comment type="function">
    <text evidence="1">Required for respiratory activity and maintenance and expression of the mitochondrial genome.</text>
</comment>
<evidence type="ECO:0000256" key="3">
    <source>
        <dbReference type="ARBA" id="ARBA00010895"/>
    </source>
</evidence>
<comment type="subcellular location">
    <subcellularLocation>
        <location evidence="2">Mitochondrion</location>
    </subcellularLocation>
</comment>
<keyword evidence="8" id="KW-1185">Reference proteome</keyword>
<protein>
    <recommendedName>
        <fullName evidence="4">Required for respiratory growth protein 9, mitochondrial</fullName>
    </recommendedName>
</protein>
<dbReference type="PANTHER" id="PTHR13475">
    <property type="entry name" value="NEUGRIN"/>
    <property type="match status" value="1"/>
</dbReference>
<organism evidence="7 8">
    <name type="scientific">Dichotomopilus funicola</name>
    <dbReference type="NCBI Taxonomy" id="1934379"/>
    <lineage>
        <taxon>Eukaryota</taxon>
        <taxon>Fungi</taxon>
        <taxon>Dikarya</taxon>
        <taxon>Ascomycota</taxon>
        <taxon>Pezizomycotina</taxon>
        <taxon>Sordariomycetes</taxon>
        <taxon>Sordariomycetidae</taxon>
        <taxon>Sordariales</taxon>
        <taxon>Chaetomiaceae</taxon>
        <taxon>Dichotomopilus</taxon>
    </lineage>
</organism>
<accession>A0AAN6V7S1</accession>
<dbReference type="Proteomes" id="UP001302676">
    <property type="component" value="Unassembled WGS sequence"/>
</dbReference>
<evidence type="ECO:0000256" key="5">
    <source>
        <dbReference type="ARBA" id="ARBA00022946"/>
    </source>
</evidence>